<accession>D3TMB5</accession>
<reference evidence="1" key="1">
    <citation type="journal article" date="2010" name="BMC Genomics">
        <title>An insight into the sialome of Glossina morsitans morsitans.</title>
        <authorList>
            <person name="Alves-Silva J."/>
            <person name="Ribeiro J.M."/>
            <person name="Van Den Abbeele J."/>
            <person name="Attardo G."/>
            <person name="Hao Z."/>
            <person name="Haines L.R."/>
            <person name="Soares M.B."/>
            <person name="Berriman M."/>
            <person name="Aksoy S."/>
            <person name="Lehane M.J."/>
        </authorList>
    </citation>
    <scope>NUCLEOTIDE SEQUENCE</scope>
    <source>
        <tissue evidence="1">Salivary gland</tissue>
    </source>
</reference>
<reference evidence="1" key="2">
    <citation type="submission" date="2010-01" db="EMBL/GenBank/DDBJ databases">
        <authorList>
            <consortium name="International Glossina Genome Initiative"/>
            <person name="da Silva J."/>
            <person name="Ribeiro J.M.C."/>
            <person name="Abbeele J.V."/>
            <person name="Attardo G."/>
            <person name="Hao Z."/>
            <person name="Haines L.R."/>
            <person name="Soares M.B."/>
            <person name="Berriman M."/>
            <person name="Aksoy S."/>
            <person name="Lehane M.J."/>
        </authorList>
    </citation>
    <scope>NUCLEOTIDE SEQUENCE</scope>
    <source>
        <tissue evidence="1">Salivary gland</tissue>
    </source>
</reference>
<protein>
    <submittedName>
        <fullName evidence="1">Putative salivary secreted protein</fullName>
    </submittedName>
</protein>
<organism evidence="1">
    <name type="scientific">Glossina morsitans morsitans</name>
    <name type="common">Savannah tsetse fly</name>
    <dbReference type="NCBI Taxonomy" id="37546"/>
    <lineage>
        <taxon>Eukaryota</taxon>
        <taxon>Metazoa</taxon>
        <taxon>Ecdysozoa</taxon>
        <taxon>Arthropoda</taxon>
        <taxon>Hexapoda</taxon>
        <taxon>Insecta</taxon>
        <taxon>Pterygota</taxon>
        <taxon>Neoptera</taxon>
        <taxon>Endopterygota</taxon>
        <taxon>Diptera</taxon>
        <taxon>Brachycera</taxon>
        <taxon>Muscomorpha</taxon>
        <taxon>Hippoboscoidea</taxon>
        <taxon>Glossinidae</taxon>
        <taxon>Glossina</taxon>
    </lineage>
</organism>
<evidence type="ECO:0000313" key="1">
    <source>
        <dbReference type="EMBL" id="ADD18843.1"/>
    </source>
</evidence>
<sequence>MVIIERCCAYLCVPLPVLLLVYAVSNTHFSIQFLPPMACVSTYIGDIGLLERLHSIRFQQTKKKKAKTFG</sequence>
<dbReference type="AlphaFoldDB" id="D3TMB5"/>
<dbReference type="EMBL" id="EZ422567">
    <property type="protein sequence ID" value="ADD18843.1"/>
    <property type="molecule type" value="mRNA"/>
</dbReference>
<proteinExistence type="evidence at transcript level"/>
<name>D3TMB5_GLOMM</name>